<comment type="function">
    <text evidence="2">Hydrolyzes RNA 2',3'-cyclic phosphodiester to an RNA 2'-phosphomonoester.</text>
</comment>
<feature type="active site" description="Proton acceptor" evidence="2">
    <location>
        <position position="120"/>
    </location>
</feature>
<gene>
    <name evidence="3" type="ORF">A2970_01470</name>
</gene>
<feature type="active site" description="Proton donor" evidence="2">
    <location>
        <position position="40"/>
    </location>
</feature>
<dbReference type="SUPFAM" id="SSF55144">
    <property type="entry name" value="LigT-like"/>
    <property type="match status" value="1"/>
</dbReference>
<proteinExistence type="inferred from homology"/>
<dbReference type="InterPro" id="IPR004175">
    <property type="entry name" value="RNA_CPDase"/>
</dbReference>
<sequence length="182" mass="21552">MRLFLAIDLPEKIKEELDAQIHDLRKQYPDFNWVSKKNFHITVHYFGETNNLEKIKEKIKDLLFASIGFYLYSTAVDVFANHKLVIHLEFKREKKLEDVAEMIKNNFDGNEYNEKKFIPHLTLARGRRSSKQQYFALKKKMQKVNIDISFKTRKLVLFESILEGGKPIYKKLASLKLLDKVD</sequence>
<dbReference type="HAMAP" id="MF_01940">
    <property type="entry name" value="RNA_CPDase"/>
    <property type="match status" value="1"/>
</dbReference>
<evidence type="ECO:0000313" key="4">
    <source>
        <dbReference type="Proteomes" id="UP000178857"/>
    </source>
</evidence>
<evidence type="ECO:0000256" key="2">
    <source>
        <dbReference type="HAMAP-Rule" id="MF_01940"/>
    </source>
</evidence>
<feature type="short sequence motif" description="HXTX 1" evidence="2">
    <location>
        <begin position="40"/>
        <end position="43"/>
    </location>
</feature>
<dbReference type="Proteomes" id="UP000178857">
    <property type="component" value="Unassembled WGS sequence"/>
</dbReference>
<dbReference type="EMBL" id="MGAT01000017">
    <property type="protein sequence ID" value="OGK52672.1"/>
    <property type="molecule type" value="Genomic_DNA"/>
</dbReference>
<comment type="catalytic activity">
    <reaction evidence="2">
        <text>a 3'-end 2',3'-cyclophospho-ribonucleotide-RNA + H2O = a 3'-end 2'-phospho-ribonucleotide-RNA + H(+)</text>
        <dbReference type="Rhea" id="RHEA:11828"/>
        <dbReference type="Rhea" id="RHEA-COMP:10464"/>
        <dbReference type="Rhea" id="RHEA-COMP:17353"/>
        <dbReference type="ChEBI" id="CHEBI:15377"/>
        <dbReference type="ChEBI" id="CHEBI:15378"/>
        <dbReference type="ChEBI" id="CHEBI:83064"/>
        <dbReference type="ChEBI" id="CHEBI:173113"/>
        <dbReference type="EC" id="3.1.4.58"/>
    </reaction>
</comment>
<dbReference type="GO" id="GO:0016874">
    <property type="term" value="F:ligase activity"/>
    <property type="evidence" value="ECO:0007669"/>
    <property type="project" value="UniProtKB-KW"/>
</dbReference>
<feature type="short sequence motif" description="HXTX 2" evidence="2">
    <location>
        <begin position="120"/>
        <end position="123"/>
    </location>
</feature>
<evidence type="ECO:0000256" key="1">
    <source>
        <dbReference type="ARBA" id="ARBA00022801"/>
    </source>
</evidence>
<dbReference type="AlphaFoldDB" id="A0A1F7JAN5"/>
<comment type="caution">
    <text evidence="3">The sequence shown here is derived from an EMBL/GenBank/DDBJ whole genome shotgun (WGS) entry which is preliminary data.</text>
</comment>
<comment type="similarity">
    <text evidence="2">Belongs to the 2H phosphoesterase superfamily. ThpR family.</text>
</comment>
<accession>A0A1F7JAN5</accession>
<name>A0A1F7JAN5_9BACT</name>
<keyword evidence="3" id="KW-0436">Ligase</keyword>
<dbReference type="PANTHER" id="PTHR35561">
    <property type="entry name" value="RNA 2',3'-CYCLIC PHOSPHODIESTERASE"/>
    <property type="match status" value="1"/>
</dbReference>
<keyword evidence="1 2" id="KW-0378">Hydrolase</keyword>
<dbReference type="PANTHER" id="PTHR35561:SF1">
    <property type="entry name" value="RNA 2',3'-CYCLIC PHOSPHODIESTERASE"/>
    <property type="match status" value="1"/>
</dbReference>
<dbReference type="EC" id="3.1.4.58" evidence="2"/>
<dbReference type="GO" id="GO:0008664">
    <property type="term" value="F:RNA 2',3'-cyclic 3'-phosphodiesterase activity"/>
    <property type="evidence" value="ECO:0007669"/>
    <property type="project" value="UniProtKB-EC"/>
</dbReference>
<reference evidence="3 4" key="1">
    <citation type="journal article" date="2016" name="Nat. Commun.">
        <title>Thousands of microbial genomes shed light on interconnected biogeochemical processes in an aquifer system.</title>
        <authorList>
            <person name="Anantharaman K."/>
            <person name="Brown C.T."/>
            <person name="Hug L.A."/>
            <person name="Sharon I."/>
            <person name="Castelle C.J."/>
            <person name="Probst A.J."/>
            <person name="Thomas B.C."/>
            <person name="Singh A."/>
            <person name="Wilkins M.J."/>
            <person name="Karaoz U."/>
            <person name="Brodie E.L."/>
            <person name="Williams K.H."/>
            <person name="Hubbard S.S."/>
            <person name="Banfield J.F."/>
        </authorList>
    </citation>
    <scope>NUCLEOTIDE SEQUENCE [LARGE SCALE GENOMIC DNA]</scope>
</reference>
<dbReference type="Pfam" id="PF13563">
    <property type="entry name" value="2_5_RNA_ligase2"/>
    <property type="match status" value="1"/>
</dbReference>
<dbReference type="Gene3D" id="3.90.1140.10">
    <property type="entry name" value="Cyclic phosphodiesterase"/>
    <property type="match status" value="1"/>
</dbReference>
<organism evidence="3 4">
    <name type="scientific">Candidatus Roizmanbacteria bacterium RIFCSPLOWO2_01_FULL_44_13</name>
    <dbReference type="NCBI Taxonomy" id="1802069"/>
    <lineage>
        <taxon>Bacteria</taxon>
        <taxon>Candidatus Roizmaniibacteriota</taxon>
    </lineage>
</organism>
<dbReference type="GO" id="GO:0004113">
    <property type="term" value="F:2',3'-cyclic-nucleotide 3'-phosphodiesterase activity"/>
    <property type="evidence" value="ECO:0007669"/>
    <property type="project" value="InterPro"/>
</dbReference>
<dbReference type="InterPro" id="IPR009097">
    <property type="entry name" value="Cyclic_Pdiesterase"/>
</dbReference>
<dbReference type="NCBIfam" id="TIGR02258">
    <property type="entry name" value="2_5_ligase"/>
    <property type="match status" value="1"/>
</dbReference>
<protein>
    <recommendedName>
        <fullName evidence="2">RNA 2',3'-cyclic phosphodiesterase</fullName>
        <shortName evidence="2">RNA 2',3'-CPDase</shortName>
        <ecNumber evidence="2">3.1.4.58</ecNumber>
    </recommendedName>
</protein>
<evidence type="ECO:0000313" key="3">
    <source>
        <dbReference type="EMBL" id="OGK52672.1"/>
    </source>
</evidence>